<feature type="compositionally biased region" description="Polar residues" evidence="1">
    <location>
        <begin position="594"/>
        <end position="603"/>
    </location>
</feature>
<gene>
    <name evidence="3" type="ORF">L201_002204</name>
</gene>
<feature type="transmembrane region" description="Helical" evidence="2">
    <location>
        <begin position="190"/>
        <end position="212"/>
    </location>
</feature>
<name>A0AAX4JRX0_9TREE</name>
<feature type="compositionally biased region" description="Polar residues" evidence="1">
    <location>
        <begin position="406"/>
        <end position="453"/>
    </location>
</feature>
<proteinExistence type="predicted"/>
<feature type="compositionally biased region" description="Polar residues" evidence="1">
    <location>
        <begin position="1573"/>
        <end position="1584"/>
    </location>
</feature>
<feature type="transmembrane region" description="Helical" evidence="2">
    <location>
        <begin position="696"/>
        <end position="719"/>
    </location>
</feature>
<reference evidence="3 4" key="1">
    <citation type="submission" date="2024-01" db="EMBL/GenBank/DDBJ databases">
        <title>Comparative genomics of Cryptococcus and Kwoniella reveals pathogenesis evolution and contrasting modes of karyotype evolution via chromosome fusion or intercentromeric recombination.</title>
        <authorList>
            <person name="Coelho M.A."/>
            <person name="David-Palma M."/>
            <person name="Shea T."/>
            <person name="Bowers K."/>
            <person name="McGinley-Smith S."/>
            <person name="Mohammad A.W."/>
            <person name="Gnirke A."/>
            <person name="Yurkov A.M."/>
            <person name="Nowrousian M."/>
            <person name="Sun S."/>
            <person name="Cuomo C.A."/>
            <person name="Heitman J."/>
        </authorList>
    </citation>
    <scope>NUCLEOTIDE SEQUENCE [LARGE SCALE GENOMIC DNA]</scope>
    <source>
        <strain evidence="3 4">CBS 6074</strain>
    </source>
</reference>
<evidence type="ECO:0000313" key="3">
    <source>
        <dbReference type="EMBL" id="WWC87315.1"/>
    </source>
</evidence>
<feature type="region of interest" description="Disordered" evidence="1">
    <location>
        <begin position="1079"/>
        <end position="1163"/>
    </location>
</feature>
<accession>A0AAX4JRX0</accession>
<feature type="region of interest" description="Disordered" evidence="1">
    <location>
        <begin position="963"/>
        <end position="1009"/>
    </location>
</feature>
<evidence type="ECO:0000256" key="1">
    <source>
        <dbReference type="SAM" id="MobiDB-lite"/>
    </source>
</evidence>
<feature type="compositionally biased region" description="Low complexity" evidence="1">
    <location>
        <begin position="1342"/>
        <end position="1354"/>
    </location>
</feature>
<feature type="compositionally biased region" description="Polar residues" evidence="1">
    <location>
        <begin position="1128"/>
        <end position="1149"/>
    </location>
</feature>
<feature type="transmembrane region" description="Helical" evidence="2">
    <location>
        <begin position="12"/>
        <end position="33"/>
    </location>
</feature>
<feature type="region of interest" description="Disordered" evidence="1">
    <location>
        <begin position="296"/>
        <end position="320"/>
    </location>
</feature>
<keyword evidence="2" id="KW-1133">Transmembrane helix</keyword>
<dbReference type="GeneID" id="91092876"/>
<feature type="region of interest" description="Disordered" evidence="1">
    <location>
        <begin position="761"/>
        <end position="782"/>
    </location>
</feature>
<feature type="transmembrane region" description="Helical" evidence="2">
    <location>
        <begin position="218"/>
        <end position="240"/>
    </location>
</feature>
<feature type="region of interest" description="Disordered" evidence="1">
    <location>
        <begin position="1342"/>
        <end position="1362"/>
    </location>
</feature>
<feature type="compositionally biased region" description="Low complexity" evidence="1">
    <location>
        <begin position="1534"/>
        <end position="1545"/>
    </location>
</feature>
<sequence length="1705" mass="186470">MVPSILLSTLPIPSLILLLIITLYHLTPLLKLFSNLTPSLTKLSEIIPHPKKSKNLPREFFNLPSRPNSPSYNPKNTKSNKEYEDGSIISRLGVRGSLMLILLTEALISLATGWSFLSTYSSSGENINDWGLIATSLILLPTTLTWLTLFTILSEPTLYNRYHQSSKTSKIRKFIFKQGGITHSTLFPRILPLSIITSCLGIVVSSVLWTNYGNYCMLGYTSLCLIIISTSGFVGLWRMITKPREGLIRLRGESRMSLYEKEGLRERSLSPGETESVYRISTEILQHLTEEQGLEMMREGPSWCSTPSRPPTPVSSFDYSSPNATVSTGITQDSYKTPKSKQSNSSFAASASFALPQNTSNNGSSSNFTLSATTLVTPEHSTSSNDSNDISGSAAKEVINDKSWLSEPTNTPSSISAWSFPNSSPANTTFQDPTSPQPVITRNRSSSPINLPLSNDHDNNNDDDGRSPNLPRPGQTKINKQLPKTSNSTTYTNTLSSTPGSAMRSNIIDGSILADYSPDPFQPLPPRGFESLTSYPISSENLHSRISLNSRVNALRSENNVNNTSGPGPGPGPSTSSFTLHTNVYKTPDRKTARTQNLNLISTQDRRAPPPPPMPVDMPLPPTPTLARSSTLFEIQGKDSMELLLGNSDWVQVEYEEKALEDWGRGSKGVGILAVSSIVICYALSLPLLIGGSSDMAIILYLVSILLPSPLLAVTSYLLRYRPLPVSTSSARSKKGSTKTTSTTAHRSLALRSESQLSLPLSISPKLTPPAPNRASISRSNLNNVSSPTIQKMIEPKPSLTTFIHTPTNKSNHRRHTVYGGGLTFEDIQADENMRKTLARRSGDVWIQSGHAIEGGGFISRATEMLKPVPAMRVLESTKRQNNNERTAQNSRNGIVSMLAKRASSLFTYHQPGPQQQNNENEIELGQFEDILDGDFSLRSDHNNDNLRQELSSVSPARSNIAISIIAPSPEKPPVSKRRSSRLTNPRSTSSYYSSIDGENDNDNSNINEVDASYGTAEIGTATRGRMSNGPMFIFGKDKGRGKEKEVGQNVNGYELDWLTAGVLPGLVPSIRIGDDVRVGPVPHSAPASQTHYNDHHDQDTVKSKPRPVSDTPISSTPRDEEEEEEGNSSYATMPSFRMSSFKQSTPHGNSKKHNHTRSYSSSVDLNMPSEYFTAETATSFSRELRQRNTGLGLGRLDTIESKKTITHKASFGLPKLDNNESGFQDEVRKSIDDIQSRPLSKDLTYNAVHDDSIAEREDNDNEGIDLPPIPTTMTNPTLKHKPSLSRVSEMTEEPTLSISNRSNILNGVHQEAGHDEVDDNDNSAIFSQSALEDMRLALALGSSTPGSKNSKSSLKMQTISKSSDAPSIIISHLTSEVSMSISHSIMTNDEDLEEMERVMAMDTPTRAEFVISPPLNGRDSRASDRSSSTNYTYSTSDYTATTTTTTTTTTMTDTNINDSPAPPVPALPIEYRQPAYPTTAAVLSHPHPPPLHILNQQNSHNLIRQQSMPIINAHPPIQSLLPKRSTETLHSDASSVSASTSAISELQTPKMKAQKSRKELKLVEELNKRNSKLPQLRSQSSLGHRSKENNEMISVAEKRGLRPLTLVTDNNTNIGDTKRLSKTSSSTTGEKADINTDNPTQKFPILHEQGTLSKFSLSSNSRGKLSTGSTNTGKENTASKKQSKHSAGPSRVFVSGNGVRGLRS</sequence>
<feature type="compositionally biased region" description="Low complexity" evidence="1">
    <location>
        <begin position="485"/>
        <end position="498"/>
    </location>
</feature>
<feature type="region of interest" description="Disordered" evidence="1">
    <location>
        <begin position="728"/>
        <end position="747"/>
    </location>
</feature>
<feature type="region of interest" description="Disordered" evidence="1">
    <location>
        <begin position="1534"/>
        <end position="1590"/>
    </location>
</feature>
<feature type="region of interest" description="Disordered" evidence="1">
    <location>
        <begin position="1022"/>
        <end position="1045"/>
    </location>
</feature>
<protein>
    <submittedName>
        <fullName evidence="3">Uncharacterized protein</fullName>
    </submittedName>
</protein>
<feature type="compositionally biased region" description="Polar residues" evidence="1">
    <location>
        <begin position="982"/>
        <end position="994"/>
    </location>
</feature>
<feature type="region of interest" description="Disordered" evidence="1">
    <location>
        <begin position="1411"/>
        <end position="1431"/>
    </location>
</feature>
<feature type="region of interest" description="Disordered" evidence="1">
    <location>
        <begin position="1605"/>
        <end position="1705"/>
    </location>
</feature>
<feature type="region of interest" description="Disordered" evidence="1">
    <location>
        <begin position="558"/>
        <end position="616"/>
    </location>
</feature>
<keyword evidence="2" id="KW-0472">Membrane</keyword>
<feature type="compositionally biased region" description="Basic and acidic residues" evidence="1">
    <location>
        <begin position="1036"/>
        <end position="1045"/>
    </location>
</feature>
<dbReference type="EMBL" id="CP144099">
    <property type="protein sequence ID" value="WWC87315.1"/>
    <property type="molecule type" value="Genomic_DNA"/>
</dbReference>
<feature type="compositionally biased region" description="Polar residues" evidence="1">
    <location>
        <begin position="1651"/>
        <end position="1681"/>
    </location>
</feature>
<evidence type="ECO:0000256" key="2">
    <source>
        <dbReference type="SAM" id="Phobius"/>
    </source>
</evidence>
<feature type="region of interest" description="Disordered" evidence="1">
    <location>
        <begin position="401"/>
        <end position="503"/>
    </location>
</feature>
<feature type="compositionally biased region" description="Basic and acidic residues" evidence="1">
    <location>
        <begin position="1093"/>
        <end position="1103"/>
    </location>
</feature>
<feature type="compositionally biased region" description="Basic and acidic residues" evidence="1">
    <location>
        <begin position="1557"/>
        <end position="1569"/>
    </location>
</feature>
<feature type="region of interest" description="Disordered" evidence="1">
    <location>
        <begin position="55"/>
        <end position="81"/>
    </location>
</feature>
<feature type="transmembrane region" description="Helical" evidence="2">
    <location>
        <begin position="130"/>
        <end position="153"/>
    </location>
</feature>
<feature type="compositionally biased region" description="Basic and acidic residues" evidence="1">
    <location>
        <begin position="455"/>
        <end position="466"/>
    </location>
</feature>
<feature type="region of interest" description="Disordered" evidence="1">
    <location>
        <begin position="1251"/>
        <end position="1288"/>
    </location>
</feature>
<dbReference type="RefSeq" id="XP_066074078.1">
    <property type="nucleotide sequence ID" value="XM_066217981.1"/>
</dbReference>
<organism evidence="3 4">
    <name type="scientific">Kwoniella dendrophila CBS 6074</name>
    <dbReference type="NCBI Taxonomy" id="1295534"/>
    <lineage>
        <taxon>Eukaryota</taxon>
        <taxon>Fungi</taxon>
        <taxon>Dikarya</taxon>
        <taxon>Basidiomycota</taxon>
        <taxon>Agaricomycotina</taxon>
        <taxon>Tremellomycetes</taxon>
        <taxon>Tremellales</taxon>
        <taxon>Cryptococcaceae</taxon>
        <taxon>Kwoniella</taxon>
    </lineage>
</organism>
<feature type="transmembrane region" description="Helical" evidence="2">
    <location>
        <begin position="670"/>
        <end position="690"/>
    </location>
</feature>
<keyword evidence="4" id="KW-1185">Reference proteome</keyword>
<keyword evidence="2" id="KW-0812">Transmembrane</keyword>
<feature type="transmembrane region" description="Helical" evidence="2">
    <location>
        <begin position="98"/>
        <end position="118"/>
    </location>
</feature>
<evidence type="ECO:0000313" key="4">
    <source>
        <dbReference type="Proteomes" id="UP001355207"/>
    </source>
</evidence>
<dbReference type="Proteomes" id="UP001355207">
    <property type="component" value="Chromosome 2"/>
</dbReference>
<feature type="compositionally biased region" description="Polar residues" evidence="1">
    <location>
        <begin position="65"/>
        <end position="77"/>
    </location>
</feature>